<keyword evidence="2" id="KW-1185">Reference proteome</keyword>
<comment type="caution">
    <text evidence="1">The sequence shown here is derived from an EMBL/GenBank/DDBJ whole genome shotgun (WGS) entry which is preliminary data.</text>
</comment>
<evidence type="ECO:0000313" key="2">
    <source>
        <dbReference type="Proteomes" id="UP000593572"/>
    </source>
</evidence>
<dbReference type="EMBL" id="JABEZX010200859">
    <property type="protein sequence ID" value="MBA0575500.1"/>
    <property type="molecule type" value="Genomic_DNA"/>
</dbReference>
<dbReference type="Proteomes" id="UP000593572">
    <property type="component" value="Unassembled WGS sequence"/>
</dbReference>
<evidence type="ECO:0000313" key="1">
    <source>
        <dbReference type="EMBL" id="MBA0575500.1"/>
    </source>
</evidence>
<reference evidence="1 2" key="1">
    <citation type="journal article" date="2019" name="Genome Biol. Evol.">
        <title>Insights into the evolution of the New World diploid cottons (Gossypium, subgenus Houzingenia) based on genome sequencing.</title>
        <authorList>
            <person name="Grover C.E."/>
            <person name="Arick M.A. 2nd"/>
            <person name="Thrash A."/>
            <person name="Conover J.L."/>
            <person name="Sanders W.S."/>
            <person name="Peterson D.G."/>
            <person name="Frelichowski J.E."/>
            <person name="Scheffler J.A."/>
            <person name="Scheffler B.E."/>
            <person name="Wendel J.F."/>
        </authorList>
    </citation>
    <scope>NUCLEOTIDE SEQUENCE [LARGE SCALE GENOMIC DNA]</scope>
    <source>
        <strain evidence="1">157</strain>
        <tissue evidence="1">Leaf</tissue>
    </source>
</reference>
<protein>
    <recommendedName>
        <fullName evidence="3">RNase H type-1 domain-containing protein</fullName>
    </recommendedName>
</protein>
<gene>
    <name evidence="1" type="ORF">Golob_024039</name>
</gene>
<proteinExistence type="predicted"/>
<accession>A0A7J8NF61</accession>
<name>A0A7J8NF61_9ROSI</name>
<evidence type="ECO:0008006" key="3">
    <source>
        <dbReference type="Google" id="ProtNLM"/>
    </source>
</evidence>
<dbReference type="AlphaFoldDB" id="A0A7J8NF61"/>
<organism evidence="1 2">
    <name type="scientific">Gossypium lobatum</name>
    <dbReference type="NCBI Taxonomy" id="34289"/>
    <lineage>
        <taxon>Eukaryota</taxon>
        <taxon>Viridiplantae</taxon>
        <taxon>Streptophyta</taxon>
        <taxon>Embryophyta</taxon>
        <taxon>Tracheophyta</taxon>
        <taxon>Spermatophyta</taxon>
        <taxon>Magnoliopsida</taxon>
        <taxon>eudicotyledons</taxon>
        <taxon>Gunneridae</taxon>
        <taxon>Pentapetalae</taxon>
        <taxon>rosids</taxon>
        <taxon>malvids</taxon>
        <taxon>Malvales</taxon>
        <taxon>Malvaceae</taxon>
        <taxon>Malvoideae</taxon>
        <taxon>Gossypium</taxon>
    </lineage>
</organism>
<sequence>MWDILIEIDSLVEVIKEFLFVNVLREANGFADSLAKSGVCRDSLFSTWL</sequence>